<dbReference type="GO" id="GO:0071555">
    <property type="term" value="P:cell wall organization"/>
    <property type="evidence" value="ECO:0007669"/>
    <property type="project" value="UniProtKB-KW"/>
</dbReference>
<feature type="compositionally biased region" description="Polar residues" evidence="11">
    <location>
        <begin position="377"/>
        <end position="386"/>
    </location>
</feature>
<feature type="binding site" evidence="10">
    <location>
        <position position="286"/>
    </location>
    <ligand>
        <name>UDP-N-acetyl-alpha-D-glucosamine</name>
        <dbReference type="ChEBI" id="CHEBI:57705"/>
    </ligand>
</feature>
<dbReference type="Pfam" id="PF04101">
    <property type="entry name" value="Glyco_tran_28_C"/>
    <property type="match status" value="1"/>
</dbReference>
<dbReference type="CDD" id="cd03785">
    <property type="entry name" value="GT28_MurG"/>
    <property type="match status" value="1"/>
</dbReference>
<evidence type="ECO:0000256" key="8">
    <source>
        <dbReference type="ARBA" id="ARBA00023306"/>
    </source>
</evidence>
<dbReference type="UniPathway" id="UPA00219"/>
<dbReference type="PANTHER" id="PTHR21015:SF27">
    <property type="entry name" value="UDP-N-ACETYLGLUCOSAMINE--N-ACETYLMURAMYL-(PENTAPEPTIDE) PYROPHOSPHORYL-UNDECAPRENOL N-ACETYLGLUCOSAMINE TRANSFERASE"/>
    <property type="match status" value="1"/>
</dbReference>
<evidence type="ECO:0000256" key="7">
    <source>
        <dbReference type="ARBA" id="ARBA00023136"/>
    </source>
</evidence>
<keyword evidence="4 10" id="KW-0808">Transferase</keyword>
<feature type="domain" description="Glycosyl transferase family 28 C-terminal" evidence="13">
    <location>
        <begin position="188"/>
        <end position="329"/>
    </location>
</feature>
<dbReference type="AlphaFoldDB" id="A0A1F7U3S1"/>
<dbReference type="InterPro" id="IPR006009">
    <property type="entry name" value="GlcNAc_MurG"/>
</dbReference>
<comment type="catalytic activity">
    <reaction evidence="10">
        <text>di-trans,octa-cis-undecaprenyl diphospho-N-acetyl-alpha-D-muramoyl-L-alanyl-D-glutamyl-meso-2,6-diaminopimeloyl-D-alanyl-D-alanine + UDP-N-acetyl-alpha-D-glucosamine = di-trans,octa-cis-undecaprenyl diphospho-[N-acetyl-alpha-D-glucosaminyl-(1-&gt;4)]-N-acetyl-alpha-D-muramoyl-L-alanyl-D-glutamyl-meso-2,6-diaminopimeloyl-D-alanyl-D-alanine + UDP + H(+)</text>
        <dbReference type="Rhea" id="RHEA:31227"/>
        <dbReference type="ChEBI" id="CHEBI:15378"/>
        <dbReference type="ChEBI" id="CHEBI:57705"/>
        <dbReference type="ChEBI" id="CHEBI:58223"/>
        <dbReference type="ChEBI" id="CHEBI:61387"/>
        <dbReference type="ChEBI" id="CHEBI:61388"/>
        <dbReference type="EC" id="2.4.1.227"/>
    </reaction>
</comment>
<evidence type="ECO:0000256" key="1">
    <source>
        <dbReference type="ARBA" id="ARBA00022475"/>
    </source>
</evidence>
<evidence type="ECO:0000256" key="3">
    <source>
        <dbReference type="ARBA" id="ARBA00022676"/>
    </source>
</evidence>
<keyword evidence="6 10" id="KW-0573">Peptidoglycan synthesis</keyword>
<feature type="compositionally biased region" description="Basic and acidic residues" evidence="11">
    <location>
        <begin position="392"/>
        <end position="402"/>
    </location>
</feature>
<keyword evidence="5 10" id="KW-0133">Cell shape</keyword>
<comment type="function">
    <text evidence="10">Cell wall formation. Catalyzes the transfer of a GlcNAc subunit on undecaprenyl-pyrophosphoryl-MurNAc-pentapeptide (lipid intermediate I) to form undecaprenyl-pyrophosphoryl-MurNAc-(pentapeptide)GlcNAc (lipid intermediate II).</text>
</comment>
<accession>A0A1F7U3S1</accession>
<dbReference type="SUPFAM" id="SSF53756">
    <property type="entry name" value="UDP-Glycosyltransferase/glycogen phosphorylase"/>
    <property type="match status" value="1"/>
</dbReference>
<name>A0A1F7U3S1_9BACT</name>
<dbReference type="Gene3D" id="3.40.50.2000">
    <property type="entry name" value="Glycogen Phosphorylase B"/>
    <property type="match status" value="2"/>
</dbReference>
<gene>
    <name evidence="10" type="primary">murG</name>
    <name evidence="14" type="ORF">A3C96_00965</name>
</gene>
<keyword evidence="9 10" id="KW-0961">Cell wall biogenesis/degradation</keyword>
<evidence type="ECO:0000256" key="5">
    <source>
        <dbReference type="ARBA" id="ARBA00022960"/>
    </source>
</evidence>
<feature type="region of interest" description="Disordered" evidence="11">
    <location>
        <begin position="363"/>
        <end position="431"/>
    </location>
</feature>
<dbReference type="GO" id="GO:0005975">
    <property type="term" value="P:carbohydrate metabolic process"/>
    <property type="evidence" value="ECO:0007669"/>
    <property type="project" value="InterPro"/>
</dbReference>
<dbReference type="GO" id="GO:0050511">
    <property type="term" value="F:undecaprenyldiphospho-muramoylpentapeptide beta-N-acetylglucosaminyltransferase activity"/>
    <property type="evidence" value="ECO:0007669"/>
    <property type="project" value="UniProtKB-UniRule"/>
</dbReference>
<keyword evidence="1 10" id="KW-1003">Cell membrane</keyword>
<dbReference type="Proteomes" id="UP000177088">
    <property type="component" value="Unassembled WGS sequence"/>
</dbReference>
<feature type="compositionally biased region" description="Polar residues" evidence="11">
    <location>
        <begin position="408"/>
        <end position="420"/>
    </location>
</feature>
<evidence type="ECO:0000256" key="2">
    <source>
        <dbReference type="ARBA" id="ARBA00022618"/>
    </source>
</evidence>
<dbReference type="PANTHER" id="PTHR21015">
    <property type="entry name" value="UDP-N-ACETYLGLUCOSAMINE--N-ACETYLMURAMYL-(PENTAPEPTIDE) PYROPHOSPHORYL-UNDECAPRENOL N-ACETYLGLUCOSAMINE TRANSFERASE 1"/>
    <property type="match status" value="1"/>
</dbReference>
<dbReference type="GO" id="GO:0009252">
    <property type="term" value="P:peptidoglycan biosynthetic process"/>
    <property type="evidence" value="ECO:0007669"/>
    <property type="project" value="UniProtKB-UniRule"/>
</dbReference>
<evidence type="ECO:0000256" key="11">
    <source>
        <dbReference type="SAM" id="MobiDB-lite"/>
    </source>
</evidence>
<keyword evidence="8 10" id="KW-0131">Cell cycle</keyword>
<evidence type="ECO:0000313" key="14">
    <source>
        <dbReference type="EMBL" id="OGL72913.1"/>
    </source>
</evidence>
<evidence type="ECO:0000256" key="4">
    <source>
        <dbReference type="ARBA" id="ARBA00022679"/>
    </source>
</evidence>
<dbReference type="InterPro" id="IPR004276">
    <property type="entry name" value="GlycoTrans_28_N"/>
</dbReference>
<comment type="subcellular location">
    <subcellularLocation>
        <location evidence="10">Cell membrane</location>
        <topology evidence="10">Peripheral membrane protein</topology>
        <orientation evidence="10">Cytoplasmic side</orientation>
    </subcellularLocation>
</comment>
<feature type="domain" description="Glycosyltransferase family 28 N-terminal" evidence="12">
    <location>
        <begin position="3"/>
        <end position="140"/>
    </location>
</feature>
<dbReference type="EMBL" id="MGEA01000076">
    <property type="protein sequence ID" value="OGL72913.1"/>
    <property type="molecule type" value="Genomic_DNA"/>
</dbReference>
<keyword evidence="7 10" id="KW-0472">Membrane</keyword>
<evidence type="ECO:0000259" key="13">
    <source>
        <dbReference type="Pfam" id="PF04101"/>
    </source>
</evidence>
<dbReference type="InterPro" id="IPR007235">
    <property type="entry name" value="Glyco_trans_28_C"/>
</dbReference>
<comment type="pathway">
    <text evidence="10">Cell wall biogenesis; peptidoglycan biosynthesis.</text>
</comment>
<proteinExistence type="inferred from homology"/>
<feature type="binding site" evidence="10">
    <location>
        <position position="165"/>
    </location>
    <ligand>
        <name>UDP-N-acetyl-alpha-D-glucosamine</name>
        <dbReference type="ChEBI" id="CHEBI:57705"/>
    </ligand>
</feature>
<organism evidence="14 15">
    <name type="scientific">Candidatus Uhrbacteria bacterium RIFCSPHIGHO2_02_FULL_60_10</name>
    <dbReference type="NCBI Taxonomy" id="1802392"/>
    <lineage>
        <taxon>Bacteria</taxon>
        <taxon>Candidatus Uhriibacteriota</taxon>
    </lineage>
</organism>
<comment type="caution">
    <text evidence="10">Lacks conserved residue(s) required for the propagation of feature annotation.</text>
</comment>
<comment type="caution">
    <text evidence="14">The sequence shown here is derived from an EMBL/GenBank/DDBJ whole genome shotgun (WGS) entry which is preliminary data.</text>
</comment>
<evidence type="ECO:0000256" key="6">
    <source>
        <dbReference type="ARBA" id="ARBA00022984"/>
    </source>
</evidence>
<evidence type="ECO:0000313" key="15">
    <source>
        <dbReference type="Proteomes" id="UP000177088"/>
    </source>
</evidence>
<evidence type="ECO:0000256" key="10">
    <source>
        <dbReference type="HAMAP-Rule" id="MF_00033"/>
    </source>
</evidence>
<dbReference type="Pfam" id="PF03033">
    <property type="entry name" value="Glyco_transf_28"/>
    <property type="match status" value="1"/>
</dbReference>
<dbReference type="EC" id="2.4.1.227" evidence="10"/>
<reference evidence="14 15" key="1">
    <citation type="journal article" date="2016" name="Nat. Commun.">
        <title>Thousands of microbial genomes shed light on interconnected biogeochemical processes in an aquifer system.</title>
        <authorList>
            <person name="Anantharaman K."/>
            <person name="Brown C.T."/>
            <person name="Hug L.A."/>
            <person name="Sharon I."/>
            <person name="Castelle C.J."/>
            <person name="Probst A.J."/>
            <person name="Thomas B.C."/>
            <person name="Singh A."/>
            <person name="Wilkins M.J."/>
            <person name="Karaoz U."/>
            <person name="Brodie E.L."/>
            <person name="Williams K.H."/>
            <person name="Hubbard S.S."/>
            <person name="Banfield J.F."/>
        </authorList>
    </citation>
    <scope>NUCLEOTIDE SEQUENCE [LARGE SCALE GENOMIC DNA]</scope>
</reference>
<evidence type="ECO:0000259" key="12">
    <source>
        <dbReference type="Pfam" id="PF03033"/>
    </source>
</evidence>
<dbReference type="GO" id="GO:0051991">
    <property type="term" value="F:UDP-N-acetyl-D-glucosamine:N-acetylmuramoyl-L-alanyl-D-glutamyl-meso-2,6-diaminopimelyl-D-alanyl-D-alanine-diphosphoundecaprenol 4-beta-N-acetylglucosaminlytransferase activity"/>
    <property type="evidence" value="ECO:0007669"/>
    <property type="project" value="RHEA"/>
</dbReference>
<keyword evidence="3 10" id="KW-0328">Glycosyltransferase</keyword>
<comment type="similarity">
    <text evidence="10">Belongs to the glycosyltransferase 28 family. MurG subfamily.</text>
</comment>
<keyword evidence="2 10" id="KW-0132">Cell division</keyword>
<dbReference type="GO" id="GO:0005886">
    <property type="term" value="C:plasma membrane"/>
    <property type="evidence" value="ECO:0007669"/>
    <property type="project" value="UniProtKB-SubCell"/>
</dbReference>
<dbReference type="HAMAP" id="MF_00033">
    <property type="entry name" value="MurG"/>
    <property type="match status" value="1"/>
</dbReference>
<dbReference type="GO" id="GO:0051301">
    <property type="term" value="P:cell division"/>
    <property type="evidence" value="ECO:0007669"/>
    <property type="project" value="UniProtKB-KW"/>
</dbReference>
<sequence length="431" mass="45870">MRFLFTGGGTLGSVTPLLAVAEEIRAVLPVAEILWVGTADGPESRLVGESGLTFRAVSAGRFRRYFTLRNVADLWRIARGFFEARRLLREYRPAVVVSAGGFVAVPVVWAAATLKIPVHVHQLDLRPGLANRLSLPFARSLSVSFEKSLRDFRRPAPVWTGTPVRRSLWSGDRQAAAKIFNLESDVPTVLVTGGGTGAAALNDLVRRAAPAIAGRAQILHLTGLGKAVPWPDDRGRYRQREFLTGEMVQAYALADLVVTRAGIGALAEIAALGKPAVIVPIAGSHQEENAAYFAAAGTVTVDERAASPKAFAELVIALLEDVPRRRAMGAGLMTLTKPNAAAAVAALVLGLAAPGLTGAEKSAKVADSHLPPGASMPLTSTDSQYRPSPLSESERQAIRDFLQKLAQRRSSAPTFETPNGQLPADKQSDTL</sequence>
<protein>
    <recommendedName>
        <fullName evidence="10">UDP-N-acetylglucosamine--N-acetylmuramyl-(pentapeptide) pyrophosphoryl-undecaprenol N-acetylglucosamine transferase</fullName>
        <ecNumber evidence="10">2.4.1.227</ecNumber>
    </recommendedName>
    <alternativeName>
        <fullName evidence="10">Undecaprenyl-PP-MurNAc-pentapeptide-UDPGlcNAc GlcNAc transferase</fullName>
    </alternativeName>
</protein>
<dbReference type="GO" id="GO:0008360">
    <property type="term" value="P:regulation of cell shape"/>
    <property type="evidence" value="ECO:0007669"/>
    <property type="project" value="UniProtKB-KW"/>
</dbReference>
<evidence type="ECO:0000256" key="9">
    <source>
        <dbReference type="ARBA" id="ARBA00023316"/>
    </source>
</evidence>